<dbReference type="EMBL" id="JBHUFB010000009">
    <property type="protein sequence ID" value="MFD1812016.1"/>
    <property type="molecule type" value="Genomic_DNA"/>
</dbReference>
<dbReference type="RefSeq" id="WP_378484543.1">
    <property type="nucleotide sequence ID" value="NZ_JBHUFB010000009.1"/>
</dbReference>
<evidence type="ECO:0000313" key="2">
    <source>
        <dbReference type="Proteomes" id="UP001597286"/>
    </source>
</evidence>
<name>A0ABW4P0P4_9NOCA</name>
<evidence type="ECO:0000313" key="1">
    <source>
        <dbReference type="EMBL" id="MFD1812016.1"/>
    </source>
</evidence>
<proteinExistence type="predicted"/>
<keyword evidence="2" id="KW-1185">Reference proteome</keyword>
<sequence length="43" mass="4473">MRILVAAAVALAGALAIRWIRAGSAVTAQDWARDPIEPDDLAG</sequence>
<organism evidence="1 2">
    <name type="scientific">Rhodococcus gannanensis</name>
    <dbReference type="NCBI Taxonomy" id="1960308"/>
    <lineage>
        <taxon>Bacteria</taxon>
        <taxon>Bacillati</taxon>
        <taxon>Actinomycetota</taxon>
        <taxon>Actinomycetes</taxon>
        <taxon>Mycobacteriales</taxon>
        <taxon>Nocardiaceae</taxon>
        <taxon>Rhodococcus</taxon>
    </lineage>
</organism>
<protein>
    <submittedName>
        <fullName evidence="1">Uncharacterized protein</fullName>
    </submittedName>
</protein>
<accession>A0ABW4P0P4</accession>
<gene>
    <name evidence="1" type="ORF">ACFSJG_07315</name>
</gene>
<reference evidence="2" key="1">
    <citation type="journal article" date="2019" name="Int. J. Syst. Evol. Microbiol.">
        <title>The Global Catalogue of Microorganisms (GCM) 10K type strain sequencing project: providing services to taxonomists for standard genome sequencing and annotation.</title>
        <authorList>
            <consortium name="The Broad Institute Genomics Platform"/>
            <consortium name="The Broad Institute Genome Sequencing Center for Infectious Disease"/>
            <person name="Wu L."/>
            <person name="Ma J."/>
        </authorList>
    </citation>
    <scope>NUCLEOTIDE SEQUENCE [LARGE SCALE GENOMIC DNA]</scope>
    <source>
        <strain evidence="2">DT72</strain>
    </source>
</reference>
<dbReference type="Proteomes" id="UP001597286">
    <property type="component" value="Unassembled WGS sequence"/>
</dbReference>
<comment type="caution">
    <text evidence="1">The sequence shown here is derived from an EMBL/GenBank/DDBJ whole genome shotgun (WGS) entry which is preliminary data.</text>
</comment>